<dbReference type="EMBL" id="SJDL01000066">
    <property type="protein sequence ID" value="TBW47489.1"/>
    <property type="molecule type" value="Genomic_DNA"/>
</dbReference>
<evidence type="ECO:0000313" key="2">
    <source>
        <dbReference type="EMBL" id="TBW47489.1"/>
    </source>
</evidence>
<organism evidence="2 3">
    <name type="scientific">Marinobacter halodurans</name>
    <dbReference type="NCBI Taxonomy" id="2528979"/>
    <lineage>
        <taxon>Bacteria</taxon>
        <taxon>Pseudomonadati</taxon>
        <taxon>Pseudomonadota</taxon>
        <taxon>Gammaproteobacteria</taxon>
        <taxon>Pseudomonadales</taxon>
        <taxon>Marinobacteraceae</taxon>
        <taxon>Marinobacter</taxon>
    </lineage>
</organism>
<proteinExistence type="predicted"/>
<dbReference type="Pfam" id="PF21837">
    <property type="entry name" value="DUF6896"/>
    <property type="match status" value="1"/>
</dbReference>
<reference evidence="2 3" key="1">
    <citation type="submission" date="2019-02" db="EMBL/GenBank/DDBJ databases">
        <title>Marinobacter halodurans sp. nov., a marine bacterium isolated from sea tidal flat.</title>
        <authorList>
            <person name="Yoo Y."/>
            <person name="Lee D.W."/>
            <person name="Kim B.S."/>
            <person name="Kim J.-J."/>
        </authorList>
    </citation>
    <scope>NUCLEOTIDE SEQUENCE [LARGE SCALE GENOMIC DNA]</scope>
    <source>
        <strain evidence="2 3">YJ-S3-2</strain>
    </source>
</reference>
<keyword evidence="3" id="KW-1185">Reference proteome</keyword>
<accession>A0ABY1ZE22</accession>
<dbReference type="Proteomes" id="UP000313645">
    <property type="component" value="Unassembled WGS sequence"/>
</dbReference>
<comment type="caution">
    <text evidence="2">The sequence shown here is derived from an EMBL/GenBank/DDBJ whole genome shotgun (WGS) entry which is preliminary data.</text>
</comment>
<gene>
    <name evidence="2" type="ORF">EZI54_22650</name>
</gene>
<evidence type="ECO:0000313" key="3">
    <source>
        <dbReference type="Proteomes" id="UP000313645"/>
    </source>
</evidence>
<evidence type="ECO:0000259" key="1">
    <source>
        <dbReference type="Pfam" id="PF21837"/>
    </source>
</evidence>
<feature type="domain" description="DUF6896" evidence="1">
    <location>
        <begin position="15"/>
        <end position="138"/>
    </location>
</feature>
<dbReference type="InterPro" id="IPR054191">
    <property type="entry name" value="DUF6896"/>
</dbReference>
<protein>
    <recommendedName>
        <fullName evidence="1">DUF6896 domain-containing protein</fullName>
    </recommendedName>
</protein>
<name>A0ABY1ZE22_9GAMM</name>
<sequence>MNTHNINSKNVEPLVRLIKLYVDTIFLFSSKLSHFYKLDQLTDWRSQGIPIQGAFDDGWSYAFHGTGCSITSPDVEVDFEFDVNCEVGGFDVWRLWSFVCDNEEMRIKFSEFSDKKHLQKVFDVAVENHFLKKHGGLYRLAE</sequence>
<dbReference type="RefSeq" id="WP_131484142.1">
    <property type="nucleotide sequence ID" value="NZ_SJDL01000066.1"/>
</dbReference>